<dbReference type="PANTHER" id="PTHR37984:SF5">
    <property type="entry name" value="PROTEIN NYNRIN-LIKE"/>
    <property type="match status" value="1"/>
</dbReference>
<evidence type="ECO:0000256" key="2">
    <source>
        <dbReference type="ARBA" id="ARBA00022695"/>
    </source>
</evidence>
<organism evidence="10">
    <name type="scientific">Tanacetum cinerariifolium</name>
    <name type="common">Dalmatian daisy</name>
    <name type="synonym">Chrysanthemum cinerariifolium</name>
    <dbReference type="NCBI Taxonomy" id="118510"/>
    <lineage>
        <taxon>Eukaryota</taxon>
        <taxon>Viridiplantae</taxon>
        <taxon>Streptophyta</taxon>
        <taxon>Embryophyta</taxon>
        <taxon>Tracheophyta</taxon>
        <taxon>Spermatophyta</taxon>
        <taxon>Magnoliopsida</taxon>
        <taxon>eudicotyledons</taxon>
        <taxon>Gunneridae</taxon>
        <taxon>Pentapetalae</taxon>
        <taxon>asterids</taxon>
        <taxon>campanulids</taxon>
        <taxon>Asterales</taxon>
        <taxon>Asteraceae</taxon>
        <taxon>Asteroideae</taxon>
        <taxon>Anthemideae</taxon>
        <taxon>Anthemidinae</taxon>
        <taxon>Tanacetum</taxon>
    </lineage>
</organism>
<proteinExistence type="predicted"/>
<dbReference type="GO" id="GO:0016779">
    <property type="term" value="F:nucleotidyltransferase activity"/>
    <property type="evidence" value="ECO:0007669"/>
    <property type="project" value="UniProtKB-KW"/>
</dbReference>
<dbReference type="EMBL" id="BKCJ010038670">
    <property type="protein sequence ID" value="GEV91837.1"/>
    <property type="molecule type" value="Genomic_DNA"/>
</dbReference>
<feature type="compositionally biased region" description="Low complexity" evidence="6">
    <location>
        <begin position="153"/>
        <end position="162"/>
    </location>
</feature>
<feature type="region of interest" description="Disordered" evidence="6">
    <location>
        <begin position="209"/>
        <end position="231"/>
    </location>
</feature>
<dbReference type="Gene3D" id="3.10.10.10">
    <property type="entry name" value="HIV Type 1 Reverse Transcriptase, subunit A, domain 1"/>
    <property type="match status" value="1"/>
</dbReference>
<dbReference type="Pfam" id="PF17921">
    <property type="entry name" value="Integrase_H2C2"/>
    <property type="match status" value="1"/>
</dbReference>
<feature type="compositionally biased region" description="Polar residues" evidence="6">
    <location>
        <begin position="209"/>
        <end position="226"/>
    </location>
</feature>
<dbReference type="Gene3D" id="3.30.70.270">
    <property type="match status" value="1"/>
</dbReference>
<feature type="domain" description="Integrase zinc-binding" evidence="9">
    <location>
        <begin position="1120"/>
        <end position="1175"/>
    </location>
</feature>
<dbReference type="Pfam" id="PF17919">
    <property type="entry name" value="RT_RNaseH_2"/>
    <property type="match status" value="1"/>
</dbReference>
<evidence type="ECO:0000256" key="5">
    <source>
        <dbReference type="ARBA" id="ARBA00023268"/>
    </source>
</evidence>
<evidence type="ECO:0008006" key="11">
    <source>
        <dbReference type="Google" id="ProtNLM"/>
    </source>
</evidence>
<evidence type="ECO:0000256" key="4">
    <source>
        <dbReference type="ARBA" id="ARBA00022759"/>
    </source>
</evidence>
<sequence>MAALEDDPSESLLPLVSVAPMVLPFPCSDDSESDTEIPERHVSPTPHDAMLTRWRSRVASQSSSPTTSTPEILTAHILPALFTIVAPSFEEDIPIGRLYRTHLGGPYKVLIARKLVRPLPFHRLALRYTSHHLDHFTYGSSSSHSSSDHSSSEHSSLVHSLSGHTPLDTTDTNSSTPPRFVHPPLARTPWCSEAYLHWRSAPLSTMYPPTTSESSAGDSFFESSTRPSRKRCRSHAATMTSSIHATRALVPSHTDLLPPRNRIRDSISPEDSVEEDIDMDVLEDTKVDATGVEVAADRDVEAGIDAGIGMKVYVRVDVEDDVEDEVESNDSGTMEVGLDVVIGIDILDSMLMPDAVEHLEQNMTITRSGMTPEAIKELVNRRVKEVLAAYEVTRAANALEAENQSQNGSDDDNGNREMEMVEMECCRVDKSHKWTIGTEAAFFMSWRELMKLTVEVYCSRNEIQKMESKLWNLSVKINDLAAYTQIFQELTMMCTKMVPEEEDRVKKFIGGLIDNIQGNVIAAKPMRLQDAVRITNNLMDQKLKGYAIKNAENKRRLEVNYRDNRGQQPPFKSSNVGGQNVRNRGNKDGNKNGVGEDRGKAYVLGGGDANPDSNVVKGMFLQNNHYAFVLFDSGVNRSFVSTTFSTLLDITPDTLNVSYAVKLADRRVSETNTILRGCTLGLLGHPFNIDLMPVKLGSFNVIINMDWLANHHALIVCDEKILQIPYRDEVLIVQVMKKETKDKSEEKRLENVPTIQDFLEVFLEDFPGLSPKLQVEFQVDLVPGAAPVARAPYRLAPSELQELSTQLQELSDKGFIRSTEQADCKESISTSENRRLNQLQGLRVYSKINRRSGYYQLRVQEEDIPNTAFRTRYGHYEFQVMPFGLTNALTVFMDLMNREELYTKFSNCNFWLSRVQFLGHVIDSKGIYMDPAKIESIKDWASPKIPTKICQFLSLAGYYRRFIKGKLCSALILDLPKGSKNFVVYCDASHKGLGAVLMKKEKVTAYATCQLKIHKKNYTTHDLELGAVVFTLKCGDIIFKTNVMADALSRKEWNKPLRVRALVLMIGLNLHVQILNIQVEAIKDENFRTKYLCGMIKKLEQYTDGTLCLNGRSWIPCQGNLRELIMHKSHKSKYSIHPGSDKMYQYLKKMYWWPNMKAKIATYVSKCLTYEKAKAECQTPSSLLVQPVIPVWKWEKITMDFVTKLP</sequence>
<dbReference type="InterPro" id="IPR050951">
    <property type="entry name" value="Retrovirus_Pol_polyprotein"/>
</dbReference>
<evidence type="ECO:0000259" key="9">
    <source>
        <dbReference type="Pfam" id="PF17921"/>
    </source>
</evidence>
<accession>A0A699GSK3</accession>
<feature type="region of interest" description="Disordered" evidence="6">
    <location>
        <begin position="254"/>
        <end position="274"/>
    </location>
</feature>
<dbReference type="Pfam" id="PF08284">
    <property type="entry name" value="RVP_2"/>
    <property type="match status" value="1"/>
</dbReference>
<dbReference type="CDD" id="cd00303">
    <property type="entry name" value="retropepsin_like"/>
    <property type="match status" value="1"/>
</dbReference>
<dbReference type="InterPro" id="IPR043502">
    <property type="entry name" value="DNA/RNA_pol_sf"/>
</dbReference>
<keyword evidence="3" id="KW-0540">Nuclease</keyword>
<comment type="caution">
    <text evidence="10">The sequence shown here is derived from an EMBL/GenBank/DDBJ whole genome shotgun (WGS) entry which is preliminary data.</text>
</comment>
<gene>
    <name evidence="10" type="ORF">Tci_163814</name>
</gene>
<evidence type="ECO:0000259" key="8">
    <source>
        <dbReference type="Pfam" id="PF17919"/>
    </source>
</evidence>
<dbReference type="AlphaFoldDB" id="A0A699GSK3"/>
<dbReference type="CDD" id="cd01647">
    <property type="entry name" value="RT_LTR"/>
    <property type="match status" value="1"/>
</dbReference>
<dbReference type="Pfam" id="PF03732">
    <property type="entry name" value="Retrotrans_gag"/>
    <property type="match status" value="1"/>
</dbReference>
<dbReference type="InterPro" id="IPR043128">
    <property type="entry name" value="Rev_trsase/Diguanyl_cyclase"/>
</dbReference>
<evidence type="ECO:0000259" key="7">
    <source>
        <dbReference type="Pfam" id="PF03732"/>
    </source>
</evidence>
<evidence type="ECO:0000256" key="3">
    <source>
        <dbReference type="ARBA" id="ARBA00022722"/>
    </source>
</evidence>
<feature type="compositionally biased region" description="Polar residues" evidence="6">
    <location>
        <begin position="167"/>
        <end position="177"/>
    </location>
</feature>
<keyword evidence="5" id="KW-0511">Multifunctional enzyme</keyword>
<dbReference type="GO" id="GO:0004519">
    <property type="term" value="F:endonuclease activity"/>
    <property type="evidence" value="ECO:0007669"/>
    <property type="project" value="UniProtKB-KW"/>
</dbReference>
<evidence type="ECO:0000256" key="1">
    <source>
        <dbReference type="ARBA" id="ARBA00022679"/>
    </source>
</evidence>
<dbReference type="InterPro" id="IPR041577">
    <property type="entry name" value="RT_RNaseH_2"/>
</dbReference>
<dbReference type="Gene3D" id="2.40.70.10">
    <property type="entry name" value="Acid Proteases"/>
    <property type="match status" value="1"/>
</dbReference>
<dbReference type="SUPFAM" id="SSF56672">
    <property type="entry name" value="DNA/RNA polymerases"/>
    <property type="match status" value="1"/>
</dbReference>
<dbReference type="PANTHER" id="PTHR37984">
    <property type="entry name" value="PROTEIN CBG26694"/>
    <property type="match status" value="1"/>
</dbReference>
<keyword evidence="1" id="KW-0808">Transferase</keyword>
<name>A0A699GSK3_TANCI</name>
<feature type="region of interest" description="Disordered" evidence="6">
    <location>
        <begin position="562"/>
        <end position="599"/>
    </location>
</feature>
<evidence type="ECO:0000313" key="10">
    <source>
        <dbReference type="EMBL" id="GEV91837.1"/>
    </source>
</evidence>
<keyword evidence="2" id="KW-0548">Nucleotidyltransferase</keyword>
<dbReference type="InterPro" id="IPR021109">
    <property type="entry name" value="Peptidase_aspartic_dom_sf"/>
</dbReference>
<feature type="compositionally biased region" description="Basic and acidic residues" evidence="6">
    <location>
        <begin position="585"/>
        <end position="599"/>
    </location>
</feature>
<protein>
    <recommendedName>
        <fullName evidence="11">Reverse transcriptase domain-containing protein</fullName>
    </recommendedName>
</protein>
<dbReference type="Gene3D" id="1.10.340.70">
    <property type="match status" value="1"/>
</dbReference>
<keyword evidence="4" id="KW-0255">Endonuclease</keyword>
<dbReference type="InterPro" id="IPR041588">
    <property type="entry name" value="Integrase_H2C2"/>
</dbReference>
<feature type="region of interest" description="Disordered" evidence="6">
    <location>
        <begin position="139"/>
        <end position="180"/>
    </location>
</feature>
<feature type="domain" description="Reverse transcriptase/retrotransposon-derived protein RNase H-like" evidence="8">
    <location>
        <begin position="963"/>
        <end position="1033"/>
    </location>
</feature>
<dbReference type="InterPro" id="IPR005162">
    <property type="entry name" value="Retrotrans_gag_dom"/>
</dbReference>
<keyword evidence="4" id="KW-0378">Hydrolase</keyword>
<reference evidence="10" key="1">
    <citation type="journal article" date="2019" name="Sci. Rep.">
        <title>Draft genome of Tanacetum cinerariifolium, the natural source of mosquito coil.</title>
        <authorList>
            <person name="Yamashiro T."/>
            <person name="Shiraishi A."/>
            <person name="Satake H."/>
            <person name="Nakayama K."/>
        </authorList>
    </citation>
    <scope>NUCLEOTIDE SEQUENCE</scope>
</reference>
<feature type="domain" description="Retrotransposon gag" evidence="7">
    <location>
        <begin position="441"/>
        <end position="512"/>
    </location>
</feature>
<evidence type="ECO:0000256" key="6">
    <source>
        <dbReference type="SAM" id="MobiDB-lite"/>
    </source>
</evidence>